<comment type="caution">
    <text evidence="3">The sequence shown here is derived from an EMBL/GenBank/DDBJ whole genome shotgun (WGS) entry which is preliminary data.</text>
</comment>
<evidence type="ECO:0000259" key="2">
    <source>
        <dbReference type="PROSITE" id="PS50966"/>
    </source>
</evidence>
<sequence length="135" mass="15068">MNTFAGAVIPVLLSKIRETPGSIPDDVLYSLYYIFKQTLVQALEILDQSHVTRLSVTGTPRSCFLVQGKNSHYLTYSHYCSCPSFMYSVISRLEVPMCKHQLAAVLAEAMGHVQERPVSEEEFVQFVSSPPPEVA</sequence>
<keyword evidence="1" id="KW-0862">Zinc</keyword>
<evidence type="ECO:0000256" key="1">
    <source>
        <dbReference type="PROSITE-ProRule" id="PRU00325"/>
    </source>
</evidence>
<keyword evidence="1" id="KW-0863">Zinc-finger</keyword>
<evidence type="ECO:0000313" key="4">
    <source>
        <dbReference type="Proteomes" id="UP001141327"/>
    </source>
</evidence>
<feature type="domain" description="SWIM-type" evidence="2">
    <location>
        <begin position="64"/>
        <end position="109"/>
    </location>
</feature>
<organism evidence="3 4">
    <name type="scientific">Paratrimastix pyriformis</name>
    <dbReference type="NCBI Taxonomy" id="342808"/>
    <lineage>
        <taxon>Eukaryota</taxon>
        <taxon>Metamonada</taxon>
        <taxon>Preaxostyla</taxon>
        <taxon>Paratrimastigidae</taxon>
        <taxon>Paratrimastix</taxon>
    </lineage>
</organism>
<evidence type="ECO:0000313" key="3">
    <source>
        <dbReference type="EMBL" id="KAJ4462605.1"/>
    </source>
</evidence>
<dbReference type="PANTHER" id="PTHR28498:SF1">
    <property type="entry name" value="ZINC FINGER SWIM DOMAIN-CONTAINING PROTEIN 7"/>
    <property type="match status" value="1"/>
</dbReference>
<gene>
    <name evidence="3" type="ORF">PAPYR_594</name>
</gene>
<accession>A0ABQ8UYF3</accession>
<dbReference type="InterPro" id="IPR007527">
    <property type="entry name" value="Znf_SWIM"/>
</dbReference>
<protein>
    <recommendedName>
        <fullName evidence="2">SWIM-type domain-containing protein</fullName>
    </recommendedName>
</protein>
<keyword evidence="4" id="KW-1185">Reference proteome</keyword>
<dbReference type="PANTHER" id="PTHR28498">
    <property type="entry name" value="ZINC FINGER SWIM DOMAIN-CONTAINING PROTEIN 7"/>
    <property type="match status" value="1"/>
</dbReference>
<dbReference type="PROSITE" id="PS50966">
    <property type="entry name" value="ZF_SWIM"/>
    <property type="match status" value="1"/>
</dbReference>
<dbReference type="EMBL" id="JAPMOS010000002">
    <property type="protein sequence ID" value="KAJ4462605.1"/>
    <property type="molecule type" value="Genomic_DNA"/>
</dbReference>
<reference evidence="3" key="1">
    <citation type="journal article" date="2022" name="bioRxiv">
        <title>Genomics of Preaxostyla Flagellates Illuminates Evolutionary Transitions and the Path Towards Mitochondrial Loss.</title>
        <authorList>
            <person name="Novak L.V.F."/>
            <person name="Treitli S.C."/>
            <person name="Pyrih J."/>
            <person name="Halakuc P."/>
            <person name="Pipaliya S.V."/>
            <person name="Vacek V."/>
            <person name="Brzon O."/>
            <person name="Soukal P."/>
            <person name="Eme L."/>
            <person name="Dacks J.B."/>
            <person name="Karnkowska A."/>
            <person name="Elias M."/>
            <person name="Hampl V."/>
        </authorList>
    </citation>
    <scope>NUCLEOTIDE SEQUENCE</scope>
    <source>
        <strain evidence="3">RCP-MX</strain>
    </source>
</reference>
<name>A0ABQ8UYF3_9EUKA</name>
<proteinExistence type="predicted"/>
<dbReference type="Proteomes" id="UP001141327">
    <property type="component" value="Unassembled WGS sequence"/>
</dbReference>
<keyword evidence="1" id="KW-0479">Metal-binding</keyword>